<evidence type="ECO:0000256" key="3">
    <source>
        <dbReference type="ARBA" id="ARBA00023136"/>
    </source>
</evidence>
<dbReference type="InterPro" id="IPR020846">
    <property type="entry name" value="MFS_dom"/>
</dbReference>
<evidence type="ECO:0000313" key="6">
    <source>
        <dbReference type="EMBL" id="UFZ02847.1"/>
    </source>
</evidence>
<reference evidence="6" key="1">
    <citation type="journal article" date="2024" name="Antonie Van Leeuwenhoek">
        <title>Bradyrhizobium ontarionense sp. nov., a novel bacterial symbiont isolated from Aeschynomene indica (Indian jointvetch), harbours photosynthesis, nitrogen fixation and nitrous oxide (N2O) reductase genes.</title>
        <authorList>
            <person name="Bromfield E.S.P."/>
            <person name="Cloutier S."/>
        </authorList>
    </citation>
    <scope>NUCLEOTIDE SEQUENCE</scope>
    <source>
        <strain evidence="6">A19</strain>
    </source>
</reference>
<dbReference type="Proteomes" id="UP001431010">
    <property type="component" value="Chromosome"/>
</dbReference>
<dbReference type="Gene3D" id="1.20.1250.20">
    <property type="entry name" value="MFS general substrate transporter like domains"/>
    <property type="match status" value="2"/>
</dbReference>
<dbReference type="EMBL" id="CP088156">
    <property type="protein sequence ID" value="UFZ02847.1"/>
    <property type="molecule type" value="Genomic_DNA"/>
</dbReference>
<dbReference type="InterPro" id="IPR011701">
    <property type="entry name" value="MFS"/>
</dbReference>
<feature type="transmembrane region" description="Helical" evidence="4">
    <location>
        <begin position="59"/>
        <end position="81"/>
    </location>
</feature>
<feature type="transmembrane region" description="Helical" evidence="4">
    <location>
        <begin position="88"/>
        <end position="104"/>
    </location>
</feature>
<dbReference type="InterPro" id="IPR036259">
    <property type="entry name" value="MFS_trans_sf"/>
</dbReference>
<accession>A0ABY3R751</accession>
<name>A0ABY3R751_9BRAD</name>
<dbReference type="PROSITE" id="PS50850">
    <property type="entry name" value="MFS"/>
    <property type="match status" value="1"/>
</dbReference>
<feature type="transmembrane region" description="Helical" evidence="4">
    <location>
        <begin position="380"/>
        <end position="399"/>
    </location>
</feature>
<evidence type="ECO:0000259" key="5">
    <source>
        <dbReference type="PROSITE" id="PS50850"/>
    </source>
</evidence>
<feature type="transmembrane region" description="Helical" evidence="4">
    <location>
        <begin position="256"/>
        <end position="279"/>
    </location>
</feature>
<evidence type="ECO:0000256" key="2">
    <source>
        <dbReference type="ARBA" id="ARBA00022989"/>
    </source>
</evidence>
<evidence type="ECO:0000256" key="4">
    <source>
        <dbReference type="SAM" id="Phobius"/>
    </source>
</evidence>
<organism evidence="6 7">
    <name type="scientific">Bradyrhizobium ontarionense</name>
    <dbReference type="NCBI Taxonomy" id="2898149"/>
    <lineage>
        <taxon>Bacteria</taxon>
        <taxon>Pseudomonadati</taxon>
        <taxon>Pseudomonadota</taxon>
        <taxon>Alphaproteobacteria</taxon>
        <taxon>Hyphomicrobiales</taxon>
        <taxon>Nitrobacteraceae</taxon>
        <taxon>Bradyrhizobium</taxon>
    </lineage>
</organism>
<gene>
    <name evidence="6" type="ORF">LQG66_26790</name>
</gene>
<feature type="transmembrane region" description="Helical" evidence="4">
    <location>
        <begin position="352"/>
        <end position="374"/>
    </location>
</feature>
<dbReference type="SUPFAM" id="SSF103473">
    <property type="entry name" value="MFS general substrate transporter"/>
    <property type="match status" value="1"/>
</dbReference>
<feature type="transmembrane region" description="Helical" evidence="4">
    <location>
        <begin position="110"/>
        <end position="127"/>
    </location>
</feature>
<feature type="transmembrane region" description="Helical" evidence="4">
    <location>
        <begin position="316"/>
        <end position="332"/>
    </location>
</feature>
<evidence type="ECO:0000256" key="1">
    <source>
        <dbReference type="ARBA" id="ARBA00022692"/>
    </source>
</evidence>
<dbReference type="Pfam" id="PF07690">
    <property type="entry name" value="MFS_1"/>
    <property type="match status" value="1"/>
</dbReference>
<proteinExistence type="predicted"/>
<feature type="transmembrane region" description="Helical" evidence="4">
    <location>
        <begin position="148"/>
        <end position="170"/>
    </location>
</feature>
<sequence>MADVLAASQHTGTPVRAASSLRTLALISLAHWVSHLHMLVLPMLFPYLKDKLGVGYVELGFPLTVFAVVSALTQAPVGYLVDRAGARRILLLGLTVGGLSLAMLGFHLSYASLVVSAVLLGLANAVYHPSDYALLSAHMEESRMGRAFGVHTFAGYLGGAVAPAVMAALVTTVGGSGALIAAGLVGPLAALLLLVGNVPEVPKHPHQTRADGSKVKQPNLLTPMLMLLTVFFMLLSLSNAGIASFGVVAFMNGYGISFSTANIALTAFLGASAVGVLAGGHLADRIRHHNLVAAVAYAINAVLVLVITFINLPVVLLVAIMLTAGFMSGVIAPSRDMLVRNAAPPGAAGRAFGIVSTGFNFAGVISPLLFGWIMDMNAPRWVFGTSVVFMLLTIVLAFFTEPKKAKAA</sequence>
<evidence type="ECO:0000313" key="7">
    <source>
        <dbReference type="Proteomes" id="UP001431010"/>
    </source>
</evidence>
<dbReference type="RefSeq" id="WP_231318633.1">
    <property type="nucleotide sequence ID" value="NZ_CP088156.1"/>
</dbReference>
<keyword evidence="7" id="KW-1185">Reference proteome</keyword>
<feature type="transmembrane region" description="Helical" evidence="4">
    <location>
        <begin position="291"/>
        <end position="310"/>
    </location>
</feature>
<feature type="transmembrane region" description="Helical" evidence="4">
    <location>
        <begin position="24"/>
        <end position="47"/>
    </location>
</feature>
<feature type="transmembrane region" description="Helical" evidence="4">
    <location>
        <begin position="220"/>
        <end position="250"/>
    </location>
</feature>
<dbReference type="PANTHER" id="PTHR43129">
    <property type="entry name" value="FOSMIDOMYCIN RESISTANCE PROTEIN"/>
    <property type="match status" value="1"/>
</dbReference>
<keyword evidence="2 4" id="KW-1133">Transmembrane helix</keyword>
<keyword evidence="1 4" id="KW-0812">Transmembrane</keyword>
<dbReference type="PANTHER" id="PTHR43129:SF1">
    <property type="entry name" value="FOSMIDOMYCIN RESISTANCE PROTEIN"/>
    <property type="match status" value="1"/>
</dbReference>
<feature type="domain" description="Major facilitator superfamily (MFS) profile" evidence="5">
    <location>
        <begin position="23"/>
        <end position="405"/>
    </location>
</feature>
<feature type="transmembrane region" description="Helical" evidence="4">
    <location>
        <begin position="176"/>
        <end position="199"/>
    </location>
</feature>
<protein>
    <submittedName>
        <fullName evidence="6">MFS transporter</fullName>
    </submittedName>
</protein>
<keyword evidence="3 4" id="KW-0472">Membrane</keyword>